<proteinExistence type="predicted"/>
<name>A0A2M8Q878_9CHLR</name>
<dbReference type="Proteomes" id="UP000230790">
    <property type="component" value="Unassembled WGS sequence"/>
</dbReference>
<dbReference type="EMBL" id="PGTN01000579">
    <property type="protein sequence ID" value="PJF45980.1"/>
    <property type="molecule type" value="Genomic_DNA"/>
</dbReference>
<reference evidence="1 2" key="1">
    <citation type="submission" date="2017-11" db="EMBL/GenBank/DDBJ databases">
        <title>Evolution of Phototrophy in the Chloroflexi Phylum Driven by Horizontal Gene Transfer.</title>
        <authorList>
            <person name="Ward L.M."/>
            <person name="Hemp J."/>
            <person name="Shih P.M."/>
            <person name="Mcglynn S.E."/>
            <person name="Fischer W."/>
        </authorList>
    </citation>
    <scope>NUCLEOTIDE SEQUENCE [LARGE SCALE GENOMIC DNA]</scope>
    <source>
        <strain evidence="1">JP3_7</strain>
    </source>
</reference>
<sequence length="119" mass="12794">MPPTIFQLCQPRPDVLSGATRDEQFMADLSQVVNGTALPDYLDPVLFFRNTFPTRGLRELMKAVCLRLSGKGGEVSPIIRLGTQYGGGKTHGLIAITHAARGMKGVANVADFVDPALLP</sequence>
<protein>
    <submittedName>
        <fullName evidence="1">Uncharacterized protein</fullName>
    </submittedName>
</protein>
<evidence type="ECO:0000313" key="1">
    <source>
        <dbReference type="EMBL" id="PJF45980.1"/>
    </source>
</evidence>
<dbReference type="AlphaFoldDB" id="A0A2M8Q878"/>
<evidence type="ECO:0000313" key="2">
    <source>
        <dbReference type="Proteomes" id="UP000230790"/>
    </source>
</evidence>
<comment type="caution">
    <text evidence="1">The sequence shown here is derived from an EMBL/GenBank/DDBJ whole genome shotgun (WGS) entry which is preliminary data.</text>
</comment>
<organism evidence="1 2">
    <name type="scientific">Candidatus Thermofonsia Clade 3 bacterium</name>
    <dbReference type="NCBI Taxonomy" id="2364212"/>
    <lineage>
        <taxon>Bacteria</taxon>
        <taxon>Bacillati</taxon>
        <taxon>Chloroflexota</taxon>
        <taxon>Candidatus Thermofontia</taxon>
        <taxon>Candidatus Thermofonsia Clade 3</taxon>
    </lineage>
</organism>
<gene>
    <name evidence="1" type="ORF">CUN48_16135</name>
</gene>
<feature type="non-terminal residue" evidence="1">
    <location>
        <position position="119"/>
    </location>
</feature>
<accession>A0A2M8Q878</accession>